<organism evidence="4 5">
    <name type="scientific">Hericium alpestre</name>
    <dbReference type="NCBI Taxonomy" id="135208"/>
    <lineage>
        <taxon>Eukaryota</taxon>
        <taxon>Fungi</taxon>
        <taxon>Dikarya</taxon>
        <taxon>Basidiomycota</taxon>
        <taxon>Agaricomycotina</taxon>
        <taxon>Agaricomycetes</taxon>
        <taxon>Russulales</taxon>
        <taxon>Hericiaceae</taxon>
        <taxon>Hericium</taxon>
    </lineage>
</organism>
<dbReference type="Proteomes" id="UP000298061">
    <property type="component" value="Unassembled WGS sequence"/>
</dbReference>
<keyword evidence="2" id="KW-0472">Membrane</keyword>
<proteinExistence type="predicted"/>
<feature type="transmembrane region" description="Helical" evidence="2">
    <location>
        <begin position="154"/>
        <end position="173"/>
    </location>
</feature>
<name>A0A4Y9ZR18_9AGAM</name>
<comment type="caution">
    <text evidence="4">The sequence shown here is derived from an EMBL/GenBank/DDBJ whole genome shotgun (WGS) entry which is preliminary data.</text>
</comment>
<evidence type="ECO:0000256" key="2">
    <source>
        <dbReference type="SAM" id="Phobius"/>
    </source>
</evidence>
<keyword evidence="2" id="KW-1133">Transmembrane helix</keyword>
<evidence type="ECO:0000313" key="5">
    <source>
        <dbReference type="Proteomes" id="UP000298061"/>
    </source>
</evidence>
<evidence type="ECO:0000256" key="3">
    <source>
        <dbReference type="SAM" id="SignalP"/>
    </source>
</evidence>
<keyword evidence="3" id="KW-0732">Signal</keyword>
<feature type="compositionally biased region" description="Low complexity" evidence="1">
    <location>
        <begin position="106"/>
        <end position="128"/>
    </location>
</feature>
<dbReference type="AlphaFoldDB" id="A0A4Y9ZR18"/>
<keyword evidence="5" id="KW-1185">Reference proteome</keyword>
<accession>A0A4Y9ZR18</accession>
<feature type="region of interest" description="Disordered" evidence="1">
    <location>
        <begin position="77"/>
        <end position="128"/>
    </location>
</feature>
<dbReference type="EMBL" id="SFCI01001384">
    <property type="protein sequence ID" value="TFY75919.1"/>
    <property type="molecule type" value="Genomic_DNA"/>
</dbReference>
<feature type="compositionally biased region" description="Polar residues" evidence="1">
    <location>
        <begin position="82"/>
        <end position="101"/>
    </location>
</feature>
<gene>
    <name evidence="4" type="ORF">EWM64_g8093</name>
</gene>
<keyword evidence="2" id="KW-0812">Transmembrane</keyword>
<sequence length="174" mass="17678">MLLFKGSPLLTVALFFLFSFLPLVAVATPPPLNLPSANWLIHRQGVHVPIVAGGHRAMAKRICFGDCREIKVDGVTGESAGSKLSSSPLPASVPDSASSTEGLLDPSSSVSEVTSSSSPSSASASSPTSISVSSSITLEGQATTPISAATTSRIVSIPLVLTAMAGVAVFLVML</sequence>
<dbReference type="OrthoDB" id="10585199at2759"/>
<reference evidence="4 5" key="1">
    <citation type="submission" date="2019-02" db="EMBL/GenBank/DDBJ databases">
        <title>Genome sequencing of the rare red list fungi Hericium alpestre (H. flagellum).</title>
        <authorList>
            <person name="Buettner E."/>
            <person name="Kellner H."/>
        </authorList>
    </citation>
    <scope>NUCLEOTIDE SEQUENCE [LARGE SCALE GENOMIC DNA]</scope>
    <source>
        <strain evidence="4 5">DSM 108284</strain>
    </source>
</reference>
<protein>
    <submittedName>
        <fullName evidence="4">Uncharacterized protein</fullName>
    </submittedName>
</protein>
<evidence type="ECO:0000256" key="1">
    <source>
        <dbReference type="SAM" id="MobiDB-lite"/>
    </source>
</evidence>
<evidence type="ECO:0000313" key="4">
    <source>
        <dbReference type="EMBL" id="TFY75919.1"/>
    </source>
</evidence>
<feature type="signal peptide" evidence="3">
    <location>
        <begin position="1"/>
        <end position="27"/>
    </location>
</feature>
<feature type="chain" id="PRO_5021504431" evidence="3">
    <location>
        <begin position="28"/>
        <end position="174"/>
    </location>
</feature>